<comment type="similarity">
    <text evidence="1 6">Belongs to the eukaryotic initiation factor 4E family.</text>
</comment>
<evidence type="ECO:0000256" key="1">
    <source>
        <dbReference type="ARBA" id="ARBA00009860"/>
    </source>
</evidence>
<evidence type="ECO:0000256" key="6">
    <source>
        <dbReference type="RuleBase" id="RU004374"/>
    </source>
</evidence>
<dbReference type="Gene3D" id="3.30.760.10">
    <property type="entry name" value="RNA Cap, Translation Initiation Factor Eif4e"/>
    <property type="match status" value="1"/>
</dbReference>
<dbReference type="AlphaFoldDB" id="A0A835TXI4"/>
<dbReference type="EMBL" id="JADDUC010000073">
    <property type="protein sequence ID" value="KAG0119989.1"/>
    <property type="molecule type" value="Genomic_DNA"/>
</dbReference>
<keyword evidence="9" id="KW-1185">Reference proteome</keyword>
<dbReference type="PANTHER" id="PTHR11960">
    <property type="entry name" value="EUKARYOTIC TRANSLATION INITIATION FACTOR 4E RELATED"/>
    <property type="match status" value="1"/>
</dbReference>
<dbReference type="EMBL" id="JADDUC020000015">
    <property type="protein sequence ID" value="KAI1234564.1"/>
    <property type="molecule type" value="Genomic_DNA"/>
</dbReference>
<reference evidence="8 9" key="2">
    <citation type="journal article" date="2021" name="J. Hered.">
        <title>Feather Gene Expression Elucidates the Developmental Basis of Plumage Iridescence in African Starlings.</title>
        <authorList>
            <person name="Rubenstein D.R."/>
            <person name="Corvelo A."/>
            <person name="MacManes M.D."/>
            <person name="Maia R."/>
            <person name="Narzisi G."/>
            <person name="Rousaki A."/>
            <person name="Vandenabeele P."/>
            <person name="Shawkey M.D."/>
            <person name="Solomon J."/>
        </authorList>
    </citation>
    <scope>NUCLEOTIDE SEQUENCE [LARGE SCALE GENOMIC DNA]</scope>
    <source>
        <strain evidence="8">SS15</strain>
    </source>
</reference>
<dbReference type="GO" id="GO:0003743">
    <property type="term" value="F:translation initiation factor activity"/>
    <property type="evidence" value="ECO:0007669"/>
    <property type="project" value="UniProtKB-KW"/>
</dbReference>
<dbReference type="PANTHER" id="PTHR11960:SF66">
    <property type="entry name" value="EUKARYOTIC TRANSLATION INITIATION FACTOR 4E TYPE 3"/>
    <property type="match status" value="1"/>
</dbReference>
<accession>A0A835TXI4</accession>
<name>A0A835TXI4_9PASS</name>
<organism evidence="7">
    <name type="scientific">Lamprotornis superbus</name>
    <dbReference type="NCBI Taxonomy" id="245042"/>
    <lineage>
        <taxon>Eukaryota</taxon>
        <taxon>Metazoa</taxon>
        <taxon>Chordata</taxon>
        <taxon>Craniata</taxon>
        <taxon>Vertebrata</taxon>
        <taxon>Euteleostomi</taxon>
        <taxon>Archelosauria</taxon>
        <taxon>Archosauria</taxon>
        <taxon>Dinosauria</taxon>
        <taxon>Saurischia</taxon>
        <taxon>Theropoda</taxon>
        <taxon>Coelurosauria</taxon>
        <taxon>Aves</taxon>
        <taxon>Neognathae</taxon>
        <taxon>Neoaves</taxon>
        <taxon>Telluraves</taxon>
        <taxon>Australaves</taxon>
        <taxon>Passeriformes</taxon>
        <taxon>Sturnidae</taxon>
        <taxon>Lamprotornis</taxon>
    </lineage>
</organism>
<evidence type="ECO:0000256" key="3">
    <source>
        <dbReference type="ARBA" id="ARBA00022845"/>
    </source>
</evidence>
<comment type="caution">
    <text evidence="7">The sequence shown here is derived from an EMBL/GenBank/DDBJ whole genome shotgun (WGS) entry which is preliminary data.</text>
</comment>
<keyword evidence="3" id="KW-0810">Translation regulation</keyword>
<dbReference type="InterPro" id="IPR023398">
    <property type="entry name" value="TIF_eIF4e-like"/>
</dbReference>
<dbReference type="GO" id="GO:0016281">
    <property type="term" value="C:eukaryotic translation initiation factor 4F complex"/>
    <property type="evidence" value="ECO:0007669"/>
    <property type="project" value="TreeGrafter"/>
</dbReference>
<keyword evidence="2 6" id="KW-0396">Initiation factor</keyword>
<evidence type="ECO:0000313" key="9">
    <source>
        <dbReference type="Proteomes" id="UP000618051"/>
    </source>
</evidence>
<reference evidence="7" key="1">
    <citation type="submission" date="2020-10" db="EMBL/GenBank/DDBJ databases">
        <title>Feather gene expression reveals the developmental basis of iridescence in African starlings.</title>
        <authorList>
            <person name="Rubenstein D.R."/>
        </authorList>
    </citation>
    <scope>NUCLEOTIDE SEQUENCE</scope>
    <source>
        <strain evidence="7">SS15</strain>
        <tissue evidence="7">Liver</tissue>
    </source>
</reference>
<evidence type="ECO:0000256" key="5">
    <source>
        <dbReference type="ARBA" id="ARBA00022917"/>
    </source>
</evidence>
<keyword evidence="4 6" id="KW-0694">RNA-binding</keyword>
<dbReference type="InterPro" id="IPR001040">
    <property type="entry name" value="TIF_eIF_4E"/>
</dbReference>
<dbReference type="SUPFAM" id="SSF55418">
    <property type="entry name" value="eIF4e-like"/>
    <property type="match status" value="1"/>
</dbReference>
<evidence type="ECO:0000256" key="4">
    <source>
        <dbReference type="ARBA" id="ARBA00022884"/>
    </source>
</evidence>
<evidence type="ECO:0000313" key="8">
    <source>
        <dbReference type="EMBL" id="KAI1234564.1"/>
    </source>
</evidence>
<evidence type="ECO:0000256" key="2">
    <source>
        <dbReference type="ARBA" id="ARBA00022540"/>
    </source>
</evidence>
<evidence type="ECO:0000313" key="7">
    <source>
        <dbReference type="EMBL" id="KAG0119989.1"/>
    </source>
</evidence>
<keyword evidence="5 6" id="KW-0648">Protein biosynthesis</keyword>
<reference evidence="8" key="3">
    <citation type="submission" date="2022-01" db="EMBL/GenBank/DDBJ databases">
        <authorList>
            <person name="Rubenstein D.R."/>
        </authorList>
    </citation>
    <scope>NUCLEOTIDE SEQUENCE</scope>
    <source>
        <strain evidence="8">SS15</strain>
        <tissue evidence="8">Liver</tissue>
    </source>
</reference>
<dbReference type="OrthoDB" id="17977at2759"/>
<dbReference type="Proteomes" id="UP000618051">
    <property type="component" value="Unassembled WGS sequence"/>
</dbReference>
<dbReference type="GO" id="GO:0000340">
    <property type="term" value="F:RNA 7-methylguanosine cap binding"/>
    <property type="evidence" value="ECO:0007669"/>
    <property type="project" value="TreeGrafter"/>
</dbReference>
<dbReference type="Pfam" id="PF01652">
    <property type="entry name" value="IF4E"/>
    <property type="match status" value="1"/>
</dbReference>
<sequence length="235" mass="25582">MVSLPGATAAECALNLKKIYTVQTVQDFWSVYNNIPPVTNLPLRCSYHLMRGERRPLWYKEREILKEEESNAKGGIWKMKVSKESTKFKASTAQQENTCKELKAKSVFQSRQGAETGHVSFPCRSEPSRQPLLPALPFSPKAQNLVFKDFSMSGSLLGAARCPETLTSPAKHAQALSLQAQSKPSASSTTGLATHVVSGPLKSVEEAQEMPGIVSAAYPSSTASFSRCGGQTPFQ</sequence>
<proteinExistence type="inferred from homology"/>
<protein>
    <submittedName>
        <fullName evidence="7">Uncharacterized protein</fullName>
    </submittedName>
</protein>
<gene>
    <name evidence="8" type="ORF">IHE44_0003621</name>
    <name evidence="7" type="ORF">IHE44_013523</name>
</gene>
<dbReference type="GO" id="GO:0006417">
    <property type="term" value="P:regulation of translation"/>
    <property type="evidence" value="ECO:0007669"/>
    <property type="project" value="UniProtKB-KW"/>
</dbReference>